<keyword evidence="1" id="KW-0175">Coiled coil</keyword>
<feature type="coiled-coil region" evidence="1">
    <location>
        <begin position="394"/>
        <end position="435"/>
    </location>
</feature>
<name>A0A8S3PS96_MYTED</name>
<dbReference type="OrthoDB" id="6128333at2759"/>
<reference evidence="2" key="1">
    <citation type="submission" date="2021-03" db="EMBL/GenBank/DDBJ databases">
        <authorList>
            <person name="Bekaert M."/>
        </authorList>
    </citation>
    <scope>NUCLEOTIDE SEQUENCE</scope>
</reference>
<protein>
    <submittedName>
        <fullName evidence="2">Uncharacterized protein</fullName>
    </submittedName>
</protein>
<accession>A0A8S3PS96</accession>
<evidence type="ECO:0000313" key="3">
    <source>
        <dbReference type="Proteomes" id="UP000683360"/>
    </source>
</evidence>
<evidence type="ECO:0000313" key="2">
    <source>
        <dbReference type="EMBL" id="CAG2186621.1"/>
    </source>
</evidence>
<sequence length="455" mass="52262">MATDDLENLIEELRRNFNRDDDDEEVDEEALADLDTECDISELDEETVRERQAGSIILKCEKCDHRDVVTEDDLQDTEPEHSESLAKGGNIILNRFSKVLLEKNDLKNIDIDGSCCMDDEFQVITEALPYITGSMKQTFSEMHRITDEHRQVHNAGMIRMLTEQGRCEEYETEDGSKAMKFSVPIHGSEEEGDLVILPEFYKLPEEAKTNFRMAGRLGMQKVDTFILNIGLKRSQLQVMPLFQERLLKIKVLPVKQKIRAPEAENTEIDSPLPEDGGCKPKVNYVNGESLDDDESCDGTNGSILPELQEFSIILNSTEEQKELAKLIPTDVVVFEESLQFSHIEANEAFNEVTSSMITRATLAKEQRMRNTMSMIKRAARSMSEKVDKVQNDMIKELQIAYKSKKIKANKQKERLEETQNTLEHYRDMIAHYQQTGEMDKLMEILDILRDYNNMN</sequence>
<organism evidence="2 3">
    <name type="scientific">Mytilus edulis</name>
    <name type="common">Blue mussel</name>
    <dbReference type="NCBI Taxonomy" id="6550"/>
    <lineage>
        <taxon>Eukaryota</taxon>
        <taxon>Metazoa</taxon>
        <taxon>Spiralia</taxon>
        <taxon>Lophotrochozoa</taxon>
        <taxon>Mollusca</taxon>
        <taxon>Bivalvia</taxon>
        <taxon>Autobranchia</taxon>
        <taxon>Pteriomorphia</taxon>
        <taxon>Mytilida</taxon>
        <taxon>Mytiloidea</taxon>
        <taxon>Mytilidae</taxon>
        <taxon>Mytilinae</taxon>
        <taxon>Mytilus</taxon>
    </lineage>
</organism>
<keyword evidence="3" id="KW-1185">Reference proteome</keyword>
<dbReference type="EMBL" id="CAJPWZ010000141">
    <property type="protein sequence ID" value="CAG2186621.1"/>
    <property type="molecule type" value="Genomic_DNA"/>
</dbReference>
<evidence type="ECO:0000256" key="1">
    <source>
        <dbReference type="SAM" id="Coils"/>
    </source>
</evidence>
<gene>
    <name evidence="2" type="ORF">MEDL_2156</name>
</gene>
<proteinExistence type="predicted"/>
<dbReference type="AlphaFoldDB" id="A0A8S3PS96"/>
<dbReference type="Proteomes" id="UP000683360">
    <property type="component" value="Unassembled WGS sequence"/>
</dbReference>
<comment type="caution">
    <text evidence="2">The sequence shown here is derived from an EMBL/GenBank/DDBJ whole genome shotgun (WGS) entry which is preliminary data.</text>
</comment>